<keyword evidence="1" id="KW-0677">Repeat</keyword>
<protein>
    <submittedName>
        <fullName evidence="5">Uncharacterized protein</fullName>
    </submittedName>
</protein>
<reference evidence="5" key="1">
    <citation type="submission" date="2021-03" db="EMBL/GenBank/DDBJ databases">
        <authorList>
            <person name="Tagirdzhanova G."/>
        </authorList>
    </citation>
    <scope>NUCLEOTIDE SEQUENCE</scope>
</reference>
<dbReference type="PANTHER" id="PTHR46082:SF11">
    <property type="entry name" value="AAA+ ATPASE DOMAIN-CONTAINING PROTEIN-RELATED"/>
    <property type="match status" value="1"/>
</dbReference>
<dbReference type="SUPFAM" id="SSF82171">
    <property type="entry name" value="DPP6 N-terminal domain-like"/>
    <property type="match status" value="1"/>
</dbReference>
<evidence type="ECO:0000313" key="6">
    <source>
        <dbReference type="Proteomes" id="UP000664169"/>
    </source>
</evidence>
<feature type="repeat" description="WD" evidence="2">
    <location>
        <begin position="1110"/>
        <end position="1151"/>
    </location>
</feature>
<dbReference type="SUPFAM" id="SSF50969">
    <property type="entry name" value="YVTN repeat-like/Quinoprotein amine dehydrogenase"/>
    <property type="match status" value="1"/>
</dbReference>
<organism evidence="5 6">
    <name type="scientific">Gomphillus americanus</name>
    <dbReference type="NCBI Taxonomy" id="1940652"/>
    <lineage>
        <taxon>Eukaryota</taxon>
        <taxon>Fungi</taxon>
        <taxon>Dikarya</taxon>
        <taxon>Ascomycota</taxon>
        <taxon>Pezizomycotina</taxon>
        <taxon>Lecanoromycetes</taxon>
        <taxon>OSLEUM clade</taxon>
        <taxon>Ostropomycetidae</taxon>
        <taxon>Ostropales</taxon>
        <taxon>Graphidaceae</taxon>
        <taxon>Gomphilloideae</taxon>
        <taxon>Gomphillus</taxon>
    </lineage>
</organism>
<dbReference type="PROSITE" id="PS50082">
    <property type="entry name" value="WD_REPEATS_2"/>
    <property type="match status" value="1"/>
</dbReference>
<gene>
    <name evidence="5" type="ORF">GOMPHAMPRED_000416</name>
</gene>
<evidence type="ECO:0000256" key="2">
    <source>
        <dbReference type="PROSITE-ProRule" id="PRU00221"/>
    </source>
</evidence>
<dbReference type="GO" id="GO:0003824">
    <property type="term" value="F:catalytic activity"/>
    <property type="evidence" value="ECO:0007669"/>
    <property type="project" value="InterPro"/>
</dbReference>
<dbReference type="SUPFAM" id="SSF52540">
    <property type="entry name" value="P-loop containing nucleoside triphosphate hydrolases"/>
    <property type="match status" value="1"/>
</dbReference>
<dbReference type="SUPFAM" id="SSF53167">
    <property type="entry name" value="Purine and uridine phosphorylases"/>
    <property type="match status" value="1"/>
</dbReference>
<dbReference type="InterPro" id="IPR001680">
    <property type="entry name" value="WD40_rpt"/>
</dbReference>
<sequence>MACVHDDYTIGWIAALDVELAAAIAMLDQPLHEDLPKDLQDINTYTLGKIGDHNVVIAGLPAGSIGTSSAVQSASHLTRTFPNIRFILMVGIGGGVPHPDAPPSKDVRLGDIVVSNPDGNHGGVIQYDFGTSIQVQGNELRFVRKGTLNKPPIAVRTAITKLRAHARLSNYKFGKYYEEMFEKYPLMEEDYLRPEIDRLFQPDYVHAGGDCSKCSASMLIERHARKITGPVVHYGNIGCANQVMRDALMRDQLFRQEGLICFEMEAAGLMDINCLVIRGICDYCDSHKNKDWQPYSSAMAAAYAKELLLVIPSGEIGKITPAGKIMAAVETQMNELREQHLLIRDIDTKLKQTHIESMAEKDQRYLQALDAADPDLDKKRIEAGKGGLLKLSYEWILCNSKFIQWLEQGGLLWINAGPGKGKTMLICGIINELQASYTARPVIFYFCEAANNDNNTAAAILRGLLYMIGKHLGGFEQNIRSKIDRLFCSSEANAWYLLVDTFEEAIKDQDVYILIDGVDECKVGRDDFLKLITGLSTMNNLRCIVSSRNVRGIDQYFGGMSRLDLELCSTAISQAITTYIEHKIVEMAKQNLYSTKQESFLRDYLTENSESTFLWVALVVDNLRDVQPWEIEEAVQSFPPGLEKLYHRMLDDIAPSRYGYDVSRRVLAILTLVYRPVSLRELQMILDLPQGFGDLSWLERAVFNCGSFVVLQDRLIRLVHQSAKDFLEKNLREIVDDQALLHLQICNKSIQAMEMALRQDICNFKDPAYEVRSMPEGSANDGIPEHHPLLAIKYSCHYWLEHLLESRPGSTIACNTIRKFLQDYYLYWLEAMSLYGTLAKGIYLMHEIQHVLNDAGTNVKMIVEDAIRFVLHFREIVERFPLQLYNSCLIFCPQNSKTLSAFSTNLQTSVTIKKLALEDWPATILEFEIEDDSSQNSTVTAMAWESNTRQIACCDGEGSVHLYDALSGQRTHHFNLARWIPIEDGAALEVYTKYRTVADTTTVPAKDDHVNDHDEQEYPYYNAMSIGLPTSRRRITAVAIQQNSKEIVFVEDCYRLYIWNYETNQLQRITISSDASHLTVSPDGTCAAYAYEDRKVRFIYIDLSKKGLSLDAHTDTIDQIQFSADSGALAAISIKQRIVVWSLRQQSVNNSNKYRSIVSSAELPHVLGVVQLSPSGRSPAHIALSCEGKRIAVSADERDSFSGISVYDVASTNVLYQIRNHSCPSFSYDSKSLLVSTSEGVAVYDALFGTAKHFWPPQEIPEARYERAVMSSSANRMVLARQHLADRSSHLLLVETSRLPKSSLPKQTRSRVVARLAIDRRASRCVLAQYTDGHVELYSQDNEANASSIELQHLVSSRSGFAYTIAEESGIVRCHSLVQDFWNTLEIYDCSLPIATANFCCVGANGSYILYLDNKGKTRIRSMTTRTRVTTELQGSYAMYDHPRYWTQVGSKIAAVIKPGTSVVIWAVDTGQEINIVDCLEGHYIICIEMFPDERRIALGISDGRALIVSISDCRTISALRLKHMPYSIAISTNGQFCGFSTDKTIEIWDSSSYTPLYILETGLGIGLVSISDDGATLWSNRGVMMAKHGQLQFGTETDIFCHEQWIMKNGKKLIRLPRAYQHFHSSGIHCADNLLSIVDSDNGVSILDFRSWQEE</sequence>
<evidence type="ECO:0000256" key="1">
    <source>
        <dbReference type="ARBA" id="ARBA00022737"/>
    </source>
</evidence>
<dbReference type="Gene3D" id="2.130.10.10">
    <property type="entry name" value="YVTN repeat-like/Quinoprotein amine dehydrogenase"/>
    <property type="match status" value="2"/>
</dbReference>
<dbReference type="InterPro" id="IPR011044">
    <property type="entry name" value="Quino_amine_DH_bsu"/>
</dbReference>
<accession>A0A8H3EFB9</accession>
<dbReference type="Pfam" id="PF01048">
    <property type="entry name" value="PNP_UDP_1"/>
    <property type="match status" value="1"/>
</dbReference>
<dbReference type="InterPro" id="IPR015943">
    <property type="entry name" value="WD40/YVTN_repeat-like_dom_sf"/>
</dbReference>
<dbReference type="InterPro" id="IPR053137">
    <property type="entry name" value="NLR-like"/>
</dbReference>
<feature type="domain" description="Nephrocystin 3-like N-terminal" evidence="4">
    <location>
        <begin position="393"/>
        <end position="548"/>
    </location>
</feature>
<keyword evidence="2" id="KW-0853">WD repeat</keyword>
<dbReference type="Proteomes" id="UP000664169">
    <property type="component" value="Unassembled WGS sequence"/>
</dbReference>
<dbReference type="InterPro" id="IPR056884">
    <property type="entry name" value="NPHP3-like_N"/>
</dbReference>
<evidence type="ECO:0000259" key="4">
    <source>
        <dbReference type="Pfam" id="PF24883"/>
    </source>
</evidence>
<dbReference type="Pfam" id="PF24883">
    <property type="entry name" value="NPHP3_N"/>
    <property type="match status" value="1"/>
</dbReference>
<evidence type="ECO:0000313" key="5">
    <source>
        <dbReference type="EMBL" id="CAF9903598.1"/>
    </source>
</evidence>
<dbReference type="SMART" id="SM00320">
    <property type="entry name" value="WD40"/>
    <property type="match status" value="5"/>
</dbReference>
<dbReference type="OrthoDB" id="538223at2759"/>
<feature type="domain" description="Nucleoside phosphorylase" evidence="3">
    <location>
        <begin position="10"/>
        <end position="292"/>
    </location>
</feature>
<comment type="caution">
    <text evidence="5">The sequence shown here is derived from an EMBL/GenBank/DDBJ whole genome shotgun (WGS) entry which is preliminary data.</text>
</comment>
<evidence type="ECO:0000259" key="3">
    <source>
        <dbReference type="Pfam" id="PF01048"/>
    </source>
</evidence>
<proteinExistence type="predicted"/>
<dbReference type="Gene3D" id="3.40.50.300">
    <property type="entry name" value="P-loop containing nucleotide triphosphate hydrolases"/>
    <property type="match status" value="1"/>
</dbReference>
<keyword evidence="6" id="KW-1185">Reference proteome</keyword>
<dbReference type="Gene3D" id="3.40.50.1580">
    <property type="entry name" value="Nucleoside phosphorylase domain"/>
    <property type="match status" value="1"/>
</dbReference>
<dbReference type="EMBL" id="CAJPDQ010000001">
    <property type="protein sequence ID" value="CAF9903598.1"/>
    <property type="molecule type" value="Genomic_DNA"/>
</dbReference>
<dbReference type="InterPro" id="IPR000845">
    <property type="entry name" value="Nucleoside_phosphorylase_d"/>
</dbReference>
<name>A0A8H3EFB9_9LECA</name>
<dbReference type="PANTHER" id="PTHR46082">
    <property type="entry name" value="ATP/GTP-BINDING PROTEIN-RELATED"/>
    <property type="match status" value="1"/>
</dbReference>
<dbReference type="InterPro" id="IPR027417">
    <property type="entry name" value="P-loop_NTPase"/>
</dbReference>
<dbReference type="GO" id="GO:0009116">
    <property type="term" value="P:nucleoside metabolic process"/>
    <property type="evidence" value="ECO:0007669"/>
    <property type="project" value="InterPro"/>
</dbReference>
<dbReference type="InterPro" id="IPR035994">
    <property type="entry name" value="Nucleoside_phosphorylase_sf"/>
</dbReference>